<dbReference type="InterPro" id="IPR025827">
    <property type="entry name" value="Zn_ribbon_recom_dom"/>
</dbReference>
<name>A0ABS2WGE6_9BACL</name>
<proteinExistence type="predicted"/>
<dbReference type="PANTHER" id="PTHR30461">
    <property type="entry name" value="DNA-INVERTASE FROM LAMBDOID PROPHAGE"/>
    <property type="match status" value="1"/>
</dbReference>
<dbReference type="RefSeq" id="WP_205492780.1">
    <property type="nucleotide sequence ID" value="NZ_JAFHAP010000004.1"/>
</dbReference>
<protein>
    <submittedName>
        <fullName evidence="2">Recombinase family protein</fullName>
    </submittedName>
</protein>
<accession>A0ABS2WGE6</accession>
<dbReference type="EMBL" id="JAFHAP010000004">
    <property type="protein sequence ID" value="MBN2908569.1"/>
    <property type="molecule type" value="Genomic_DNA"/>
</dbReference>
<dbReference type="PANTHER" id="PTHR30461:SF23">
    <property type="entry name" value="DNA RECOMBINASE-RELATED"/>
    <property type="match status" value="1"/>
</dbReference>
<dbReference type="InterPro" id="IPR038109">
    <property type="entry name" value="DNA_bind_recomb_sf"/>
</dbReference>
<dbReference type="Proteomes" id="UP001177120">
    <property type="component" value="Unassembled WGS sequence"/>
</dbReference>
<evidence type="ECO:0000313" key="3">
    <source>
        <dbReference type="Proteomes" id="UP001177120"/>
    </source>
</evidence>
<gene>
    <name evidence="2" type="ORF">JQC72_03430</name>
</gene>
<dbReference type="PROSITE" id="PS51737">
    <property type="entry name" value="RECOMBINASE_DNA_BIND"/>
    <property type="match status" value="1"/>
</dbReference>
<dbReference type="InterPro" id="IPR011109">
    <property type="entry name" value="DNA_bind_recombinase_dom"/>
</dbReference>
<organism evidence="2 3">
    <name type="scientific">Polycladomyces zharkentensis</name>
    <dbReference type="NCBI Taxonomy" id="2807616"/>
    <lineage>
        <taxon>Bacteria</taxon>
        <taxon>Bacillati</taxon>
        <taxon>Bacillota</taxon>
        <taxon>Bacilli</taxon>
        <taxon>Bacillales</taxon>
        <taxon>Thermoactinomycetaceae</taxon>
        <taxon>Polycladomyces</taxon>
    </lineage>
</organism>
<evidence type="ECO:0000313" key="2">
    <source>
        <dbReference type="EMBL" id="MBN2908569.1"/>
    </source>
</evidence>
<dbReference type="Gene3D" id="3.90.1750.20">
    <property type="entry name" value="Putative Large Serine Recombinase, Chain B, Domain 2"/>
    <property type="match status" value="1"/>
</dbReference>
<comment type="caution">
    <text evidence="2">The sequence shown here is derived from an EMBL/GenBank/DDBJ whole genome shotgun (WGS) entry which is preliminary data.</text>
</comment>
<keyword evidence="3" id="KW-1185">Reference proteome</keyword>
<dbReference type="InterPro" id="IPR050639">
    <property type="entry name" value="SSR_resolvase"/>
</dbReference>
<sequence length="213" mass="25001">MSQWERENLSERVRMGMEQDFLEERRDGNIPFGYREENGKLVIDPNEAAVVRWIFEQYKHDGLHAIAYNLNKQGIKTRQGAHWGDQQVRYALTNPVYIGHLRYRGQSKDKEIVLKSQHEPIISEELFYETQKRIKERREEQSAKTITSKYPFSGILVCARCGSPMVGAKNKMRSKNGGINYYLLPLQWSKCSWYLRYAGYVRTSRESIIRATT</sequence>
<dbReference type="Pfam" id="PF07508">
    <property type="entry name" value="Recombinase"/>
    <property type="match status" value="1"/>
</dbReference>
<feature type="domain" description="Recombinase" evidence="1">
    <location>
        <begin position="31"/>
        <end position="140"/>
    </location>
</feature>
<reference evidence="2" key="1">
    <citation type="journal article" date="2024" name="Int. J. Syst. Evol. Microbiol.">
        <title>Polycladomyces zharkentensis sp. nov., a novel thermophilic cellulose- and starch-degrading member of the Bacillota from a geothermal aquifer in Kazakhstan.</title>
        <authorList>
            <person name="Mashzhan A."/>
            <person name="Kistaubayeva A."/>
            <person name="Javier-Lopez R."/>
            <person name="Bissenova U."/>
            <person name="Bissenbay A."/>
            <person name="Birkeland N.K."/>
        </authorList>
    </citation>
    <scope>NUCLEOTIDE SEQUENCE</scope>
    <source>
        <strain evidence="2">ZKZ2T</strain>
    </source>
</reference>
<dbReference type="Pfam" id="PF13408">
    <property type="entry name" value="Zn_ribbon_recom"/>
    <property type="match status" value="1"/>
</dbReference>
<evidence type="ECO:0000259" key="1">
    <source>
        <dbReference type="PROSITE" id="PS51737"/>
    </source>
</evidence>